<dbReference type="SUPFAM" id="SSF88946">
    <property type="entry name" value="Sigma2 domain of RNA polymerase sigma factors"/>
    <property type="match status" value="1"/>
</dbReference>
<dbReference type="GO" id="GO:0003677">
    <property type="term" value="F:DNA binding"/>
    <property type="evidence" value="ECO:0007669"/>
    <property type="project" value="UniProtKB-KW"/>
</dbReference>
<evidence type="ECO:0000259" key="6">
    <source>
        <dbReference type="Pfam" id="PF04545"/>
    </source>
</evidence>
<dbReference type="KEGG" id="vg:26633452"/>
<keyword evidence="1" id="KW-0805">Transcription regulation</keyword>
<keyword evidence="4" id="KW-0804">Transcription</keyword>
<dbReference type="Pfam" id="PF04545">
    <property type="entry name" value="Sigma70_r4"/>
    <property type="match status" value="1"/>
</dbReference>
<dbReference type="GO" id="GO:0006352">
    <property type="term" value="P:DNA-templated transcription initiation"/>
    <property type="evidence" value="ECO:0007669"/>
    <property type="project" value="InterPro"/>
</dbReference>
<feature type="domain" description="RNA polymerase sigma-70 region 4" evidence="6">
    <location>
        <begin position="188"/>
        <end position="236"/>
    </location>
</feature>
<protein>
    <submittedName>
        <fullName evidence="7">RNA polymerase sigma factor</fullName>
    </submittedName>
</protein>
<keyword evidence="2" id="KW-0731">Sigma factor</keyword>
<evidence type="ECO:0000313" key="8">
    <source>
        <dbReference type="Proteomes" id="UP000204602"/>
    </source>
</evidence>
<gene>
    <name evidence="7" type="ORF">TSARBOMBA_189</name>
</gene>
<dbReference type="InterPro" id="IPR007627">
    <property type="entry name" value="RNA_pol_sigma70_r2"/>
</dbReference>
<reference evidence="7 8" key="1">
    <citation type="journal article" date="2015" name="Genome Announc.">
        <title>Complete Genome Sequence of Bacillus cereus Group Phage TsarBomba.</title>
        <authorList>
            <person name="Erill I."/>
            <person name="Caruso S.M."/>
        </authorList>
    </citation>
    <scope>NUCLEOTIDE SEQUENCE [LARGE SCALE GENOMIC DNA]</scope>
</reference>
<dbReference type="GeneID" id="26633452"/>
<evidence type="ECO:0000256" key="1">
    <source>
        <dbReference type="ARBA" id="ARBA00023015"/>
    </source>
</evidence>
<dbReference type="InterPro" id="IPR007630">
    <property type="entry name" value="RNA_pol_sigma70_r4"/>
</dbReference>
<sequence length="246" mass="28245">MYNFKHDILSDAETNDLLLQAQTGSETAMEQLVEGHVRLVSHTARRYYHPGYEADDFIQMGMVALLKAIRDYDTKKKVKFSTYVVTKVNGEISTWLREHRHTMRIPRNVSVAIQKIHSKALTESTIEEILAALDMDDIECITTALQIIHNPLLSIDKLLEGEKKDMVIELEGDVNGEWLQVIEIEEILNRLDSRSKEIIKLKYWHSLVNREIAPIFGISGAQISRLETAALAQLRQEIEKERLIHS</sequence>
<keyword evidence="3" id="KW-0238">DNA-binding</keyword>
<dbReference type="InterPro" id="IPR014284">
    <property type="entry name" value="RNA_pol_sigma-70_dom"/>
</dbReference>
<dbReference type="GO" id="GO:0016987">
    <property type="term" value="F:sigma factor activity"/>
    <property type="evidence" value="ECO:0007669"/>
    <property type="project" value="UniProtKB-KW"/>
</dbReference>
<proteinExistence type="predicted"/>
<dbReference type="InterPro" id="IPR013325">
    <property type="entry name" value="RNA_pol_sigma_r2"/>
</dbReference>
<evidence type="ECO:0000256" key="4">
    <source>
        <dbReference type="ARBA" id="ARBA00023163"/>
    </source>
</evidence>
<dbReference type="PRINTS" id="PR00046">
    <property type="entry name" value="SIGMA70FCT"/>
</dbReference>
<organism evidence="7 8">
    <name type="scientific">Bacillus phage TsarBomba</name>
    <dbReference type="NCBI Taxonomy" id="1690456"/>
    <lineage>
        <taxon>Viruses</taxon>
        <taxon>Duplodnaviria</taxon>
        <taxon>Heunggongvirae</taxon>
        <taxon>Uroviricota</taxon>
        <taxon>Caudoviricetes</taxon>
        <taxon>Herelleviridae</taxon>
        <taxon>Bastillevirinae</taxon>
        <taxon>Tsarbombavirus</taxon>
        <taxon>Tsarbombavirus tsarbomba</taxon>
    </lineage>
</organism>
<dbReference type="PANTHER" id="PTHR30603:SF17">
    <property type="entry name" value="RNA POLYMERASE SIGMA-G FACTOR"/>
    <property type="match status" value="1"/>
</dbReference>
<dbReference type="NCBIfam" id="TIGR02937">
    <property type="entry name" value="sigma70-ECF"/>
    <property type="match status" value="1"/>
</dbReference>
<accession>A0A0K2D0M5</accession>
<name>A0A0K2D0M5_9CAUD</name>
<dbReference type="CDD" id="cd06171">
    <property type="entry name" value="Sigma70_r4"/>
    <property type="match status" value="1"/>
</dbReference>
<evidence type="ECO:0000259" key="5">
    <source>
        <dbReference type="Pfam" id="PF04542"/>
    </source>
</evidence>
<dbReference type="Proteomes" id="UP000204602">
    <property type="component" value="Segment"/>
</dbReference>
<dbReference type="Gene3D" id="1.20.120.1810">
    <property type="match status" value="1"/>
</dbReference>
<keyword evidence="8" id="KW-1185">Reference proteome</keyword>
<dbReference type="Gene3D" id="1.20.140.160">
    <property type="match status" value="1"/>
</dbReference>
<dbReference type="InterPro" id="IPR000943">
    <property type="entry name" value="RNA_pol_sigma70"/>
</dbReference>
<dbReference type="SUPFAM" id="SSF88659">
    <property type="entry name" value="Sigma3 and sigma4 domains of RNA polymerase sigma factors"/>
    <property type="match status" value="1"/>
</dbReference>
<dbReference type="RefSeq" id="YP_009207004.1">
    <property type="nucleotide sequence ID" value="NC_028890.1"/>
</dbReference>
<evidence type="ECO:0000256" key="3">
    <source>
        <dbReference type="ARBA" id="ARBA00023125"/>
    </source>
</evidence>
<dbReference type="EMBL" id="KT224359">
    <property type="protein sequence ID" value="ALA13222.1"/>
    <property type="molecule type" value="Genomic_DNA"/>
</dbReference>
<dbReference type="Pfam" id="PF04542">
    <property type="entry name" value="Sigma70_r2"/>
    <property type="match status" value="1"/>
</dbReference>
<dbReference type="OrthoDB" id="19254at10239"/>
<dbReference type="PANTHER" id="PTHR30603">
    <property type="entry name" value="RNA POLYMERASE SIGMA FACTOR RPO"/>
    <property type="match status" value="1"/>
</dbReference>
<dbReference type="InterPro" id="IPR050239">
    <property type="entry name" value="Sigma-70_RNA_pol_init_factors"/>
</dbReference>
<evidence type="ECO:0000313" key="7">
    <source>
        <dbReference type="EMBL" id="ALA13222.1"/>
    </source>
</evidence>
<feature type="domain" description="RNA polymerase sigma-70 region 2" evidence="5">
    <location>
        <begin position="32"/>
        <end position="100"/>
    </location>
</feature>
<dbReference type="InterPro" id="IPR013324">
    <property type="entry name" value="RNA_pol_sigma_r3/r4-like"/>
</dbReference>
<evidence type="ECO:0000256" key="2">
    <source>
        <dbReference type="ARBA" id="ARBA00023082"/>
    </source>
</evidence>